<evidence type="ECO:0000256" key="4">
    <source>
        <dbReference type="PROSITE-ProRule" id="PRU00134"/>
    </source>
</evidence>
<feature type="domain" description="MYND-type" evidence="5">
    <location>
        <begin position="228"/>
        <end position="280"/>
    </location>
</feature>
<dbReference type="Gene3D" id="6.10.140.2220">
    <property type="match status" value="1"/>
</dbReference>
<evidence type="ECO:0000256" key="1">
    <source>
        <dbReference type="ARBA" id="ARBA00022723"/>
    </source>
</evidence>
<keyword evidence="1" id="KW-0479">Metal-binding</keyword>
<dbReference type="InterPro" id="IPR011990">
    <property type="entry name" value="TPR-like_helical_dom_sf"/>
</dbReference>
<gene>
    <name evidence="6" type="ORF">MANT1106_LOCUS557</name>
</gene>
<dbReference type="AlphaFoldDB" id="A0A7S0X3R3"/>
<keyword evidence="2 4" id="KW-0863">Zinc-finger</keyword>
<evidence type="ECO:0000313" key="6">
    <source>
        <dbReference type="EMBL" id="CAD8697878.1"/>
    </source>
</evidence>
<evidence type="ECO:0000259" key="5">
    <source>
        <dbReference type="PROSITE" id="PS50865"/>
    </source>
</evidence>
<dbReference type="InterPro" id="IPR002893">
    <property type="entry name" value="Znf_MYND"/>
</dbReference>
<organism evidence="6">
    <name type="scientific">Mantoniella antarctica</name>
    <dbReference type="NCBI Taxonomy" id="81844"/>
    <lineage>
        <taxon>Eukaryota</taxon>
        <taxon>Viridiplantae</taxon>
        <taxon>Chlorophyta</taxon>
        <taxon>Mamiellophyceae</taxon>
        <taxon>Mamiellales</taxon>
        <taxon>Mamiellaceae</taxon>
        <taxon>Mantoniella</taxon>
    </lineage>
</organism>
<dbReference type="Gene3D" id="1.25.40.10">
    <property type="entry name" value="Tetratricopeptide repeat domain"/>
    <property type="match status" value="1"/>
</dbReference>
<protein>
    <recommendedName>
        <fullName evidence="5">MYND-type domain-containing protein</fullName>
    </recommendedName>
</protein>
<evidence type="ECO:0000256" key="2">
    <source>
        <dbReference type="ARBA" id="ARBA00022771"/>
    </source>
</evidence>
<proteinExistence type="predicted"/>
<dbReference type="EMBL" id="HBFC01001088">
    <property type="protein sequence ID" value="CAD8697878.1"/>
    <property type="molecule type" value="Transcribed_RNA"/>
</dbReference>
<dbReference type="GO" id="GO:0008270">
    <property type="term" value="F:zinc ion binding"/>
    <property type="evidence" value="ECO:0007669"/>
    <property type="project" value="UniProtKB-KW"/>
</dbReference>
<keyword evidence="3" id="KW-0862">Zinc</keyword>
<dbReference type="PROSITE" id="PS50865">
    <property type="entry name" value="ZF_MYND_2"/>
    <property type="match status" value="1"/>
</dbReference>
<dbReference type="SUPFAM" id="SSF81901">
    <property type="entry name" value="HCP-like"/>
    <property type="match status" value="1"/>
</dbReference>
<name>A0A7S0X3R3_9CHLO</name>
<reference evidence="6" key="1">
    <citation type="submission" date="2021-01" db="EMBL/GenBank/DDBJ databases">
        <authorList>
            <person name="Corre E."/>
            <person name="Pelletier E."/>
            <person name="Niang G."/>
            <person name="Scheremetjew M."/>
            <person name="Finn R."/>
            <person name="Kale V."/>
            <person name="Holt S."/>
            <person name="Cochrane G."/>
            <person name="Meng A."/>
            <person name="Brown T."/>
            <person name="Cohen L."/>
        </authorList>
    </citation>
    <scope>NUCLEOTIDE SEQUENCE</scope>
    <source>
        <strain evidence="6">SL-175</strain>
    </source>
</reference>
<accession>A0A7S0X3R3</accession>
<evidence type="ECO:0000256" key="3">
    <source>
        <dbReference type="ARBA" id="ARBA00022833"/>
    </source>
</evidence>
<dbReference type="SUPFAM" id="SSF144232">
    <property type="entry name" value="HIT/MYND zinc finger-like"/>
    <property type="match status" value="1"/>
</dbReference>
<sequence length="301" mass="33631">MKLCLAPSKVATELKRFMSSAKEAIIDANDLLIEREIVGDGNAVEIAASTGNIPALLAMVYRTCDKRYEHTSQTISIVHSVQSKVWIKRLYGFDRDNLDALLWDGLDFDVEHLLGVLQELIREGKIGSLRRPAERGSATAQFVMGMLMYHAAFSHPTGIKQTDHLDAARWIRKAAVQGVMEAQYELGEIFRLGLFCKVRMRFARKYIRRASRQGYVAAVRSMEQLRSCVLCGADDAPLACSRCHQARYCDSVCSIKHWCEGDGVGGGVSGDAAARHKDICPRTHKRTHKRRSKDEGGFVMI</sequence>